<reference evidence="2 3" key="1">
    <citation type="submission" date="2024-03" db="EMBL/GenBank/DDBJ databases">
        <authorList>
            <person name="Gkanogiannis A."/>
            <person name="Becerra Lopez-Lavalle L."/>
        </authorList>
    </citation>
    <scope>NUCLEOTIDE SEQUENCE [LARGE SCALE GENOMIC DNA]</scope>
</reference>
<protein>
    <submittedName>
        <fullName evidence="2">Uncharacterized protein</fullName>
    </submittedName>
</protein>
<proteinExistence type="predicted"/>
<organism evidence="2 3">
    <name type="scientific">Citrullus colocynthis</name>
    <name type="common">colocynth</name>
    <dbReference type="NCBI Taxonomy" id="252529"/>
    <lineage>
        <taxon>Eukaryota</taxon>
        <taxon>Viridiplantae</taxon>
        <taxon>Streptophyta</taxon>
        <taxon>Embryophyta</taxon>
        <taxon>Tracheophyta</taxon>
        <taxon>Spermatophyta</taxon>
        <taxon>Magnoliopsida</taxon>
        <taxon>eudicotyledons</taxon>
        <taxon>Gunneridae</taxon>
        <taxon>Pentapetalae</taxon>
        <taxon>rosids</taxon>
        <taxon>fabids</taxon>
        <taxon>Cucurbitales</taxon>
        <taxon>Cucurbitaceae</taxon>
        <taxon>Benincaseae</taxon>
        <taxon>Citrullus</taxon>
    </lineage>
</organism>
<evidence type="ECO:0000313" key="3">
    <source>
        <dbReference type="Proteomes" id="UP001642487"/>
    </source>
</evidence>
<keyword evidence="3" id="KW-1185">Reference proteome</keyword>
<feature type="region of interest" description="Disordered" evidence="1">
    <location>
        <begin position="1"/>
        <end position="23"/>
    </location>
</feature>
<gene>
    <name evidence="2" type="ORF">CITCOLO1_LOCUS8515</name>
</gene>
<dbReference type="EMBL" id="OZ021737">
    <property type="protein sequence ID" value="CAK9316648.1"/>
    <property type="molecule type" value="Genomic_DNA"/>
</dbReference>
<sequence>MKFSLSRRKKKKKKRKKKWSSGDCGSTYLVPLMTASLSYPSPNVCCISTSFYNCYVNVHIILPNLLLRRSVREMELTFRVLLVSKYVFSFSTSDHFNPYS</sequence>
<accession>A0ABP0Y851</accession>
<evidence type="ECO:0000313" key="2">
    <source>
        <dbReference type="EMBL" id="CAK9316648.1"/>
    </source>
</evidence>
<evidence type="ECO:0000256" key="1">
    <source>
        <dbReference type="SAM" id="MobiDB-lite"/>
    </source>
</evidence>
<name>A0ABP0Y851_9ROSI</name>
<feature type="compositionally biased region" description="Basic residues" evidence="1">
    <location>
        <begin position="1"/>
        <end position="19"/>
    </location>
</feature>
<dbReference type="Proteomes" id="UP001642487">
    <property type="component" value="Chromosome 3"/>
</dbReference>